<proteinExistence type="predicted"/>
<comment type="caution">
    <text evidence="2">The sequence shown here is derived from an EMBL/GenBank/DDBJ whole genome shotgun (WGS) entry which is preliminary data.</text>
</comment>
<dbReference type="AlphaFoldDB" id="A0A540MHS2"/>
<protein>
    <submittedName>
        <fullName evidence="2">Uncharacterized protein</fullName>
    </submittedName>
</protein>
<sequence length="74" mass="8595">MQHLFSNRCSASAFLRAFKEPSAAKLWSEGKECSAGSWRCKKRERESDLEEGRKKAEQHGGARIRRWDRGRERG</sequence>
<evidence type="ECO:0000256" key="1">
    <source>
        <dbReference type="SAM" id="MobiDB-lite"/>
    </source>
</evidence>
<name>A0A540MHS2_MALBA</name>
<evidence type="ECO:0000313" key="2">
    <source>
        <dbReference type="EMBL" id="TQD98306.1"/>
    </source>
</evidence>
<dbReference type="EMBL" id="VIEB01000255">
    <property type="protein sequence ID" value="TQD98306.1"/>
    <property type="molecule type" value="Genomic_DNA"/>
</dbReference>
<accession>A0A540MHS2</accession>
<keyword evidence="3" id="KW-1185">Reference proteome</keyword>
<dbReference type="Proteomes" id="UP000315295">
    <property type="component" value="Unassembled WGS sequence"/>
</dbReference>
<organism evidence="2 3">
    <name type="scientific">Malus baccata</name>
    <name type="common">Siberian crab apple</name>
    <name type="synonym">Pyrus baccata</name>
    <dbReference type="NCBI Taxonomy" id="106549"/>
    <lineage>
        <taxon>Eukaryota</taxon>
        <taxon>Viridiplantae</taxon>
        <taxon>Streptophyta</taxon>
        <taxon>Embryophyta</taxon>
        <taxon>Tracheophyta</taxon>
        <taxon>Spermatophyta</taxon>
        <taxon>Magnoliopsida</taxon>
        <taxon>eudicotyledons</taxon>
        <taxon>Gunneridae</taxon>
        <taxon>Pentapetalae</taxon>
        <taxon>rosids</taxon>
        <taxon>fabids</taxon>
        <taxon>Rosales</taxon>
        <taxon>Rosaceae</taxon>
        <taxon>Amygdaloideae</taxon>
        <taxon>Maleae</taxon>
        <taxon>Malus</taxon>
    </lineage>
</organism>
<feature type="region of interest" description="Disordered" evidence="1">
    <location>
        <begin position="43"/>
        <end position="74"/>
    </location>
</feature>
<gene>
    <name evidence="2" type="ORF">C1H46_016127</name>
</gene>
<evidence type="ECO:0000313" key="3">
    <source>
        <dbReference type="Proteomes" id="UP000315295"/>
    </source>
</evidence>
<reference evidence="2 3" key="1">
    <citation type="journal article" date="2019" name="G3 (Bethesda)">
        <title>Sequencing of a Wild Apple (Malus baccata) Genome Unravels the Differences Between Cultivated and Wild Apple Species Regarding Disease Resistance and Cold Tolerance.</title>
        <authorList>
            <person name="Chen X."/>
        </authorList>
    </citation>
    <scope>NUCLEOTIDE SEQUENCE [LARGE SCALE GENOMIC DNA]</scope>
    <source>
        <strain evidence="3">cv. Shandingzi</strain>
        <tissue evidence="2">Leaves</tissue>
    </source>
</reference>